<dbReference type="PANTHER" id="PTHR43827">
    <property type="entry name" value="2,5-DIKETO-D-GLUCONIC ACID REDUCTASE"/>
    <property type="match status" value="1"/>
</dbReference>
<evidence type="ECO:0000256" key="1">
    <source>
        <dbReference type="ARBA" id="ARBA00007905"/>
    </source>
</evidence>
<dbReference type="PANTHER" id="PTHR43827:SF3">
    <property type="entry name" value="NADP-DEPENDENT OXIDOREDUCTASE DOMAIN-CONTAINING PROTEIN"/>
    <property type="match status" value="1"/>
</dbReference>
<dbReference type="PIRSF" id="PIRSF000097">
    <property type="entry name" value="AKR"/>
    <property type="match status" value="1"/>
</dbReference>
<protein>
    <submittedName>
        <fullName evidence="5">Aldo/keto reductase</fullName>
    </submittedName>
</protein>
<sequence length="277" mass="30184">MASTSTNVPTITLNDGKTIPQLGFGVFRVEPELTAGVVTDALEVGYRHIDTATGYHNEEGVGQAIAASGIARDDIFVTTKFPNNGEASAADTLRQSLDFLGFDHVDLYLIHWPRPRLGTALSAWQDLIELQREGLTTSIGVSNYRLQDLEQIIGETGVTPAVNQIELHLEFQQRELKKFHEEHGIATESWYPLGGGELSTAPALGEVAKAHGVTPAQAILRWQLQTGNIVIPKSSRRERMAENFDLFGFTLSDAELDALAAIDQGEGGRRGSHPDKL</sequence>
<gene>
    <name evidence="5" type="ORF">ACFOYW_11215</name>
</gene>
<reference evidence="6" key="1">
    <citation type="journal article" date="2019" name="Int. J. Syst. Evol. Microbiol.">
        <title>The Global Catalogue of Microorganisms (GCM) 10K type strain sequencing project: providing services to taxonomists for standard genome sequencing and annotation.</title>
        <authorList>
            <consortium name="The Broad Institute Genomics Platform"/>
            <consortium name="The Broad Institute Genome Sequencing Center for Infectious Disease"/>
            <person name="Wu L."/>
            <person name="Ma J."/>
        </authorList>
    </citation>
    <scope>NUCLEOTIDE SEQUENCE [LARGE SCALE GENOMIC DNA]</scope>
    <source>
        <strain evidence="6">CGMCC 1.10363</strain>
    </source>
</reference>
<dbReference type="PRINTS" id="PR00069">
    <property type="entry name" value="ALDKETRDTASE"/>
</dbReference>
<dbReference type="RefSeq" id="WP_390229018.1">
    <property type="nucleotide sequence ID" value="NZ_JBHSCN010000005.1"/>
</dbReference>
<comment type="similarity">
    <text evidence="1">Belongs to the aldo/keto reductase family.</text>
</comment>
<dbReference type="InterPro" id="IPR036812">
    <property type="entry name" value="NAD(P)_OxRdtase_dom_sf"/>
</dbReference>
<comment type="caution">
    <text evidence="5">The sequence shown here is derived from an EMBL/GenBank/DDBJ whole genome shotgun (WGS) entry which is preliminary data.</text>
</comment>
<dbReference type="Proteomes" id="UP001595900">
    <property type="component" value="Unassembled WGS sequence"/>
</dbReference>
<proteinExistence type="inferred from homology"/>
<dbReference type="EMBL" id="JBHSCN010000005">
    <property type="protein sequence ID" value="MFC4243946.1"/>
    <property type="molecule type" value="Genomic_DNA"/>
</dbReference>
<evidence type="ECO:0000256" key="2">
    <source>
        <dbReference type="ARBA" id="ARBA00022857"/>
    </source>
</evidence>
<dbReference type="InterPro" id="IPR018170">
    <property type="entry name" value="Aldo/ket_reductase_CS"/>
</dbReference>
<accession>A0ABV8Q6J3</accession>
<dbReference type="InterPro" id="IPR023210">
    <property type="entry name" value="NADP_OxRdtase_dom"/>
</dbReference>
<dbReference type="Pfam" id="PF00248">
    <property type="entry name" value="Aldo_ket_red"/>
    <property type="match status" value="1"/>
</dbReference>
<keyword evidence="3" id="KW-0560">Oxidoreductase</keyword>
<evidence type="ECO:0000313" key="6">
    <source>
        <dbReference type="Proteomes" id="UP001595900"/>
    </source>
</evidence>
<organism evidence="5 6">
    <name type="scientific">Gryllotalpicola reticulitermitis</name>
    <dbReference type="NCBI Taxonomy" id="1184153"/>
    <lineage>
        <taxon>Bacteria</taxon>
        <taxon>Bacillati</taxon>
        <taxon>Actinomycetota</taxon>
        <taxon>Actinomycetes</taxon>
        <taxon>Micrococcales</taxon>
        <taxon>Microbacteriaceae</taxon>
        <taxon>Gryllotalpicola</taxon>
    </lineage>
</organism>
<evidence type="ECO:0000256" key="3">
    <source>
        <dbReference type="ARBA" id="ARBA00023002"/>
    </source>
</evidence>
<dbReference type="PROSITE" id="PS00798">
    <property type="entry name" value="ALDOKETO_REDUCTASE_1"/>
    <property type="match status" value="1"/>
</dbReference>
<evidence type="ECO:0000259" key="4">
    <source>
        <dbReference type="Pfam" id="PF00248"/>
    </source>
</evidence>
<dbReference type="Gene3D" id="3.20.20.100">
    <property type="entry name" value="NADP-dependent oxidoreductase domain"/>
    <property type="match status" value="1"/>
</dbReference>
<dbReference type="SUPFAM" id="SSF51430">
    <property type="entry name" value="NAD(P)-linked oxidoreductase"/>
    <property type="match status" value="1"/>
</dbReference>
<keyword evidence="6" id="KW-1185">Reference proteome</keyword>
<keyword evidence="2" id="KW-0521">NADP</keyword>
<dbReference type="InterPro" id="IPR020471">
    <property type="entry name" value="AKR"/>
</dbReference>
<name>A0ABV8Q6J3_9MICO</name>
<feature type="domain" description="NADP-dependent oxidoreductase" evidence="4">
    <location>
        <begin position="28"/>
        <end position="263"/>
    </location>
</feature>
<evidence type="ECO:0000313" key="5">
    <source>
        <dbReference type="EMBL" id="MFC4243946.1"/>
    </source>
</evidence>